<proteinExistence type="predicted"/>
<dbReference type="KEGG" id="tva:4760391"/>
<dbReference type="InParanoid" id="A2EXU7"/>
<feature type="domain" description="NADP-dependent oxidoreductase" evidence="1">
    <location>
        <begin position="6"/>
        <end position="85"/>
    </location>
</feature>
<dbReference type="InterPro" id="IPR020471">
    <property type="entry name" value="AKR"/>
</dbReference>
<dbReference type="OrthoDB" id="416253at2759"/>
<dbReference type="Pfam" id="PF00248">
    <property type="entry name" value="Aldo_ket_red"/>
    <property type="match status" value="1"/>
</dbReference>
<dbReference type="Gene3D" id="3.20.20.100">
    <property type="entry name" value="NADP-dependent oxidoreductase domain"/>
    <property type="match status" value="1"/>
</dbReference>
<name>A2EXU7_TRIV3</name>
<evidence type="ECO:0000259" key="1">
    <source>
        <dbReference type="Pfam" id="PF00248"/>
    </source>
</evidence>
<dbReference type="SMR" id="A2EXU7"/>
<sequence>MHLPQIGYGTFYATDKVRLKAALHYAIEECGIRSIDTAWSYFNQEIIGETLQEIFSKGIITRKDIFITSKLWNTHHRPDLVEKELLQTYHQHELI</sequence>
<gene>
    <name evidence="2" type="ORF">TVAG_495000</name>
</gene>
<organism evidence="2 3">
    <name type="scientific">Trichomonas vaginalis (strain ATCC PRA-98 / G3)</name>
    <dbReference type="NCBI Taxonomy" id="412133"/>
    <lineage>
        <taxon>Eukaryota</taxon>
        <taxon>Metamonada</taxon>
        <taxon>Parabasalia</taxon>
        <taxon>Trichomonadida</taxon>
        <taxon>Trichomonadidae</taxon>
        <taxon>Trichomonas</taxon>
    </lineage>
</organism>
<dbReference type="EMBL" id="DS113533">
    <property type="protein sequence ID" value="EAY02551.1"/>
    <property type="molecule type" value="Genomic_DNA"/>
</dbReference>
<dbReference type="VEuPathDB" id="TrichDB:TVAGG3_0654040"/>
<evidence type="ECO:0000313" key="2">
    <source>
        <dbReference type="EMBL" id="EAY02551.1"/>
    </source>
</evidence>
<dbReference type="GO" id="GO:0016491">
    <property type="term" value="F:oxidoreductase activity"/>
    <property type="evidence" value="ECO:0007669"/>
    <property type="project" value="InterPro"/>
</dbReference>
<evidence type="ECO:0000313" key="3">
    <source>
        <dbReference type="Proteomes" id="UP000001542"/>
    </source>
</evidence>
<dbReference type="eggNOG" id="KOG1577">
    <property type="taxonomic scope" value="Eukaryota"/>
</dbReference>
<dbReference type="AlphaFoldDB" id="A2EXU7"/>
<dbReference type="SUPFAM" id="SSF51430">
    <property type="entry name" value="NAD(P)-linked oxidoreductase"/>
    <property type="match status" value="1"/>
</dbReference>
<reference evidence="2" key="1">
    <citation type="submission" date="2006-10" db="EMBL/GenBank/DDBJ databases">
        <authorList>
            <person name="Amadeo P."/>
            <person name="Zhao Q."/>
            <person name="Wortman J."/>
            <person name="Fraser-Liggett C."/>
            <person name="Carlton J."/>
        </authorList>
    </citation>
    <scope>NUCLEOTIDE SEQUENCE</scope>
    <source>
        <strain evidence="2">G3</strain>
    </source>
</reference>
<dbReference type="STRING" id="5722.A2EXU7"/>
<reference evidence="2" key="2">
    <citation type="journal article" date="2007" name="Science">
        <title>Draft genome sequence of the sexually transmitted pathogen Trichomonas vaginalis.</title>
        <authorList>
            <person name="Carlton J.M."/>
            <person name="Hirt R.P."/>
            <person name="Silva J.C."/>
            <person name="Delcher A.L."/>
            <person name="Schatz M."/>
            <person name="Zhao Q."/>
            <person name="Wortman J.R."/>
            <person name="Bidwell S.L."/>
            <person name="Alsmark U.C.M."/>
            <person name="Besteiro S."/>
            <person name="Sicheritz-Ponten T."/>
            <person name="Noel C.J."/>
            <person name="Dacks J.B."/>
            <person name="Foster P.G."/>
            <person name="Simillion C."/>
            <person name="Van de Peer Y."/>
            <person name="Miranda-Saavedra D."/>
            <person name="Barton G.J."/>
            <person name="Westrop G.D."/>
            <person name="Mueller S."/>
            <person name="Dessi D."/>
            <person name="Fiori P.L."/>
            <person name="Ren Q."/>
            <person name="Paulsen I."/>
            <person name="Zhang H."/>
            <person name="Bastida-Corcuera F.D."/>
            <person name="Simoes-Barbosa A."/>
            <person name="Brown M.T."/>
            <person name="Hayes R.D."/>
            <person name="Mukherjee M."/>
            <person name="Okumura C.Y."/>
            <person name="Schneider R."/>
            <person name="Smith A.J."/>
            <person name="Vanacova S."/>
            <person name="Villalvazo M."/>
            <person name="Haas B.J."/>
            <person name="Pertea M."/>
            <person name="Feldblyum T.V."/>
            <person name="Utterback T.R."/>
            <person name="Shu C.L."/>
            <person name="Osoegawa K."/>
            <person name="de Jong P.J."/>
            <person name="Hrdy I."/>
            <person name="Horvathova L."/>
            <person name="Zubacova Z."/>
            <person name="Dolezal P."/>
            <person name="Malik S.B."/>
            <person name="Logsdon J.M. Jr."/>
            <person name="Henze K."/>
            <person name="Gupta A."/>
            <person name="Wang C.C."/>
            <person name="Dunne R.L."/>
            <person name="Upcroft J.A."/>
            <person name="Upcroft P."/>
            <person name="White O."/>
            <person name="Salzberg S.L."/>
            <person name="Tang P."/>
            <person name="Chiu C.-H."/>
            <person name="Lee Y.-S."/>
            <person name="Embley T.M."/>
            <person name="Coombs G.H."/>
            <person name="Mottram J.C."/>
            <person name="Tachezy J."/>
            <person name="Fraser-Liggett C.M."/>
            <person name="Johnson P.J."/>
        </authorList>
    </citation>
    <scope>NUCLEOTIDE SEQUENCE [LARGE SCALE GENOMIC DNA]</scope>
    <source>
        <strain evidence="2">G3</strain>
    </source>
</reference>
<dbReference type="InterPro" id="IPR036812">
    <property type="entry name" value="NAD(P)_OxRdtase_dom_sf"/>
</dbReference>
<dbReference type="Proteomes" id="UP000001542">
    <property type="component" value="Unassembled WGS sequence"/>
</dbReference>
<dbReference type="VEuPathDB" id="TrichDB:TVAG_495000"/>
<dbReference type="RefSeq" id="XP_001314790.1">
    <property type="nucleotide sequence ID" value="XM_001314756.1"/>
</dbReference>
<dbReference type="InterPro" id="IPR023210">
    <property type="entry name" value="NADP_OxRdtase_dom"/>
</dbReference>
<keyword evidence="3" id="KW-1185">Reference proteome</keyword>
<accession>A2EXU7</accession>
<protein>
    <recommendedName>
        <fullName evidence="1">NADP-dependent oxidoreductase domain-containing protein</fullName>
    </recommendedName>
</protein>
<dbReference type="PANTHER" id="PTHR11732">
    <property type="entry name" value="ALDO/KETO REDUCTASE"/>
    <property type="match status" value="1"/>
</dbReference>